<proteinExistence type="predicted"/>
<organism evidence="2 3">
    <name type="scientific">Endocarpon pusillum (strain Z07020 / HMAS-L-300199)</name>
    <name type="common">Lichen-forming fungus</name>
    <dbReference type="NCBI Taxonomy" id="1263415"/>
    <lineage>
        <taxon>Eukaryota</taxon>
        <taxon>Fungi</taxon>
        <taxon>Dikarya</taxon>
        <taxon>Ascomycota</taxon>
        <taxon>Pezizomycotina</taxon>
        <taxon>Eurotiomycetes</taxon>
        <taxon>Chaetothyriomycetidae</taxon>
        <taxon>Verrucariales</taxon>
        <taxon>Verrucariaceae</taxon>
        <taxon>Endocarpon</taxon>
    </lineage>
</organism>
<keyword evidence="3" id="KW-1185">Reference proteome</keyword>
<feature type="transmembrane region" description="Helical" evidence="1">
    <location>
        <begin position="112"/>
        <end position="132"/>
    </location>
</feature>
<evidence type="ECO:0000256" key="1">
    <source>
        <dbReference type="SAM" id="Phobius"/>
    </source>
</evidence>
<dbReference type="eggNOG" id="ENOG502SHTF">
    <property type="taxonomic scope" value="Eukaryota"/>
</dbReference>
<dbReference type="OrthoDB" id="3540210at2759"/>
<feature type="transmembrane region" description="Helical" evidence="1">
    <location>
        <begin position="521"/>
        <end position="545"/>
    </location>
</feature>
<dbReference type="EMBL" id="KE721469">
    <property type="protein sequence ID" value="ERF69095.1"/>
    <property type="molecule type" value="Genomic_DNA"/>
</dbReference>
<evidence type="ECO:0000313" key="2">
    <source>
        <dbReference type="EMBL" id="ERF69095.1"/>
    </source>
</evidence>
<dbReference type="OMA" id="WTNWSHG"/>
<sequence length="650" mass="71282">MASSTESYIYTGPWVNWSHGLIRGATLTLPRDSGGLLIAFLALFVGLAGSCFWYILCYFLHQSRASREKKDALHHQQQAIIRNNAGPAVTAWEFLRLGWYWRSAAQNPFWRSLSLVVLASLNLSVFGVASIYSSEITKAAGNESLIRGSTCGFWLARPDGSVEGEFGYRSKSLGDAISAASYARACYNNTRHILECNQTVNANASCPFAPGRCMMGANAAYEMDTGPIDSHLALGINAREKDRITYRKRVTCAPIFGRDVGRLENATDQNNGFPGDQILRYYFGSTGVANHTYQYNTRSLVGRWDYSLYNVESGDPSTGQGWQPIPQLSRTDAQVSLYFLSANAIEYTAPVDDPWFSAHEEVLFDNITLWAPDSAVRVLGCIDQDQVCSATDSKQCTPLGMLAYADLNALNLNSAQLETARRVLLTILHIGIPKSTDGRGGLALRAQEKVSLGFGQPLPNNQWQIEVSHWMGISMAKLQQSVVEWASGPTNLPAGVEVFLPSDISIATCLNQKVRHSGDHVSFSIVGMVIIFVVGGAFILLSLVIDKIGGFLQWLSGRGRHRRLQWIANEKLQLLRLAYEGAGKGAWSGAKDIVPLTEPGQLFGTLEGEDMDGRNQRVGLMTASQQGGHEEYPPDPKWKNAVSHVAEVSL</sequence>
<gene>
    <name evidence="2" type="ORF">EPUS_01051</name>
</gene>
<accession>U1HG51</accession>
<reference evidence="3" key="1">
    <citation type="journal article" date="2014" name="BMC Genomics">
        <title>Genome characteristics reveal the impact of lichenization on lichen-forming fungus Endocarpon pusillum Hedwig (Verrucariales, Ascomycota).</title>
        <authorList>
            <person name="Wang Y.-Y."/>
            <person name="Liu B."/>
            <person name="Zhang X.-Y."/>
            <person name="Zhou Q.-M."/>
            <person name="Zhang T."/>
            <person name="Li H."/>
            <person name="Yu Y.-F."/>
            <person name="Zhang X.-L."/>
            <person name="Hao X.-Y."/>
            <person name="Wang M."/>
            <person name="Wang L."/>
            <person name="Wei J.-C."/>
        </authorList>
    </citation>
    <scope>NUCLEOTIDE SEQUENCE [LARGE SCALE GENOMIC DNA]</scope>
    <source>
        <strain evidence="3">Z07020 / HMAS-L-300199</strain>
    </source>
</reference>
<keyword evidence="1" id="KW-1133">Transmembrane helix</keyword>
<keyword evidence="1" id="KW-0472">Membrane</keyword>
<dbReference type="Proteomes" id="UP000019373">
    <property type="component" value="Unassembled WGS sequence"/>
</dbReference>
<dbReference type="HOGENOM" id="CLU_014247_0_0_1"/>
<dbReference type="GeneID" id="19236110"/>
<protein>
    <submittedName>
        <fullName evidence="2">Uncharacterized protein</fullName>
    </submittedName>
</protein>
<dbReference type="AlphaFoldDB" id="U1HG51"/>
<dbReference type="RefSeq" id="XP_007805155.1">
    <property type="nucleotide sequence ID" value="XM_007806964.1"/>
</dbReference>
<name>U1HG51_ENDPU</name>
<evidence type="ECO:0000313" key="3">
    <source>
        <dbReference type="Proteomes" id="UP000019373"/>
    </source>
</evidence>
<keyword evidence="1" id="KW-0812">Transmembrane</keyword>
<feature type="transmembrane region" description="Helical" evidence="1">
    <location>
        <begin position="36"/>
        <end position="60"/>
    </location>
</feature>